<dbReference type="GeneID" id="17351714"/>
<protein>
    <submittedName>
        <fullName evidence="1">Uncharacterized protein</fullName>
    </submittedName>
</protein>
<dbReference type="Proteomes" id="UP000008141">
    <property type="component" value="Unassembled WGS sequence"/>
</dbReference>
<dbReference type="AlphaFoldDB" id="E1ZPH5"/>
<gene>
    <name evidence="1" type="ORF">CHLNCDRAFT_58926</name>
</gene>
<organism evidence="2">
    <name type="scientific">Chlorella variabilis</name>
    <name type="common">Green alga</name>
    <dbReference type="NCBI Taxonomy" id="554065"/>
    <lineage>
        <taxon>Eukaryota</taxon>
        <taxon>Viridiplantae</taxon>
        <taxon>Chlorophyta</taxon>
        <taxon>core chlorophytes</taxon>
        <taxon>Trebouxiophyceae</taxon>
        <taxon>Chlorellales</taxon>
        <taxon>Chlorellaceae</taxon>
        <taxon>Chlorella clade</taxon>
        <taxon>Chlorella</taxon>
    </lineage>
</organism>
<evidence type="ECO:0000313" key="1">
    <source>
        <dbReference type="EMBL" id="EFN52242.1"/>
    </source>
</evidence>
<dbReference type="InParanoid" id="E1ZPH5"/>
<evidence type="ECO:0000313" key="2">
    <source>
        <dbReference type="Proteomes" id="UP000008141"/>
    </source>
</evidence>
<dbReference type="OrthoDB" id="10515494at2759"/>
<accession>E1ZPH5</accession>
<dbReference type="KEGG" id="cvr:CHLNCDRAFT_58926"/>
<reference evidence="1 2" key="1">
    <citation type="journal article" date="2010" name="Plant Cell">
        <title>The Chlorella variabilis NC64A genome reveals adaptation to photosymbiosis, coevolution with viruses, and cryptic sex.</title>
        <authorList>
            <person name="Blanc G."/>
            <person name="Duncan G."/>
            <person name="Agarkova I."/>
            <person name="Borodovsky M."/>
            <person name="Gurnon J."/>
            <person name="Kuo A."/>
            <person name="Lindquist E."/>
            <person name="Lucas S."/>
            <person name="Pangilinan J."/>
            <person name="Polle J."/>
            <person name="Salamov A."/>
            <person name="Terry A."/>
            <person name="Yamada T."/>
            <person name="Dunigan D.D."/>
            <person name="Grigoriev I.V."/>
            <person name="Claverie J.M."/>
            <person name="Van Etten J.L."/>
        </authorList>
    </citation>
    <scope>NUCLEOTIDE SEQUENCE [LARGE SCALE GENOMIC DNA]</scope>
    <source>
        <strain evidence="1 2">NC64A</strain>
    </source>
</reference>
<dbReference type="RefSeq" id="XP_005844344.1">
    <property type="nucleotide sequence ID" value="XM_005844282.1"/>
</dbReference>
<proteinExistence type="predicted"/>
<name>E1ZPH5_CHLVA</name>
<dbReference type="EMBL" id="GL433857">
    <property type="protein sequence ID" value="EFN52242.1"/>
    <property type="molecule type" value="Genomic_DNA"/>
</dbReference>
<keyword evidence="2" id="KW-1185">Reference proteome</keyword>
<sequence length="217" mass="23775">MVADLMLFSYLNQNTAEWIVREPTITIIKMSVLPGDGNLAQLEFFNADGVNVGRGEYMLRHGYGLDGEVAPYVGDRYILDYRNSYSMAALGLRGPGVDARLRLLAVMAQTRTVDPFKGHVGKPYSIYTDGSGVKLIATMGTGGFNHRDIFIRAIHVQKGNSSAAAVLQKLGNTWLLRVTANGKHGRGLQFVKITPDILVDGNCKSVSSRESQVWNLV</sequence>